<dbReference type="EMBL" id="PNBA02000005">
    <property type="protein sequence ID" value="KAG6423793.1"/>
    <property type="molecule type" value="Genomic_DNA"/>
</dbReference>
<sequence>MHERMHEADEAAGLRKSVHLLHVYILVSSSSYSIFQQFSWSRDHMSPDPYLTFSLEKMLLFISDLSCLCECSTYWKTENEGGMAGFAGDADTHPYVSFTINLI</sequence>
<dbReference type="AlphaFoldDB" id="A0A8X9A0H1"/>
<gene>
    <name evidence="1" type="ORF">SASPL_114196</name>
</gene>
<reference evidence="1" key="2">
    <citation type="submission" date="2020-08" db="EMBL/GenBank/DDBJ databases">
        <title>Plant Genome Project.</title>
        <authorList>
            <person name="Zhang R.-G."/>
        </authorList>
    </citation>
    <scope>NUCLEOTIDE SEQUENCE</scope>
    <source>
        <strain evidence="1">Huo1</strain>
        <tissue evidence="1">Leaf</tissue>
    </source>
</reference>
<dbReference type="Proteomes" id="UP000298416">
    <property type="component" value="Unassembled WGS sequence"/>
</dbReference>
<accession>A0A8X9A0H1</accession>
<evidence type="ECO:0000313" key="2">
    <source>
        <dbReference type="Proteomes" id="UP000298416"/>
    </source>
</evidence>
<organism evidence="1">
    <name type="scientific">Salvia splendens</name>
    <name type="common">Scarlet sage</name>
    <dbReference type="NCBI Taxonomy" id="180675"/>
    <lineage>
        <taxon>Eukaryota</taxon>
        <taxon>Viridiplantae</taxon>
        <taxon>Streptophyta</taxon>
        <taxon>Embryophyta</taxon>
        <taxon>Tracheophyta</taxon>
        <taxon>Spermatophyta</taxon>
        <taxon>Magnoliopsida</taxon>
        <taxon>eudicotyledons</taxon>
        <taxon>Gunneridae</taxon>
        <taxon>Pentapetalae</taxon>
        <taxon>asterids</taxon>
        <taxon>lamiids</taxon>
        <taxon>Lamiales</taxon>
        <taxon>Lamiaceae</taxon>
        <taxon>Nepetoideae</taxon>
        <taxon>Mentheae</taxon>
        <taxon>Salviinae</taxon>
        <taxon>Salvia</taxon>
        <taxon>Salvia subgen. Calosphace</taxon>
        <taxon>core Calosphace</taxon>
    </lineage>
</organism>
<proteinExistence type="predicted"/>
<reference evidence="1" key="1">
    <citation type="submission" date="2018-01" db="EMBL/GenBank/DDBJ databases">
        <authorList>
            <person name="Mao J.F."/>
        </authorList>
    </citation>
    <scope>NUCLEOTIDE SEQUENCE</scope>
    <source>
        <strain evidence="1">Huo1</strain>
        <tissue evidence="1">Leaf</tissue>
    </source>
</reference>
<name>A0A8X9A0H1_SALSN</name>
<comment type="caution">
    <text evidence="1">The sequence shown here is derived from an EMBL/GenBank/DDBJ whole genome shotgun (WGS) entry which is preliminary data.</text>
</comment>
<keyword evidence="2" id="KW-1185">Reference proteome</keyword>
<evidence type="ECO:0000313" key="1">
    <source>
        <dbReference type="EMBL" id="KAG6423793.1"/>
    </source>
</evidence>
<protein>
    <submittedName>
        <fullName evidence="1">Uncharacterized protein</fullName>
    </submittedName>
</protein>